<dbReference type="InterPro" id="IPR011604">
    <property type="entry name" value="PDDEXK-like_dom_sf"/>
</dbReference>
<accession>A0ABY7DC23</accession>
<evidence type="ECO:0000256" key="3">
    <source>
        <dbReference type="ARBA" id="ARBA00022833"/>
    </source>
</evidence>
<dbReference type="EMBL" id="CP111012">
    <property type="protein sequence ID" value="WAQ94131.1"/>
    <property type="molecule type" value="Genomic_DNA"/>
</dbReference>
<dbReference type="InterPro" id="IPR001965">
    <property type="entry name" value="Znf_PHD"/>
</dbReference>
<evidence type="ECO:0000259" key="4">
    <source>
        <dbReference type="SMART" id="SM00249"/>
    </source>
</evidence>
<dbReference type="Gene3D" id="3.90.320.10">
    <property type="match status" value="1"/>
</dbReference>
<dbReference type="InterPro" id="IPR013083">
    <property type="entry name" value="Znf_RING/FYVE/PHD"/>
</dbReference>
<dbReference type="SMART" id="SM00249">
    <property type="entry name" value="PHD"/>
    <property type="match status" value="1"/>
</dbReference>
<evidence type="ECO:0000256" key="2">
    <source>
        <dbReference type="ARBA" id="ARBA00022771"/>
    </source>
</evidence>
<gene>
    <name evidence="5" type="ORF">MAR_006602</name>
</gene>
<dbReference type="InterPro" id="IPR011335">
    <property type="entry name" value="Restrct_endonuc-II-like"/>
</dbReference>
<reference evidence="5" key="1">
    <citation type="submission" date="2022-11" db="EMBL/GenBank/DDBJ databases">
        <title>Centuries of genome instability and evolution in soft-shell clam transmissible cancer (bioRxiv).</title>
        <authorList>
            <person name="Hart S.F.M."/>
            <person name="Yonemitsu M.A."/>
            <person name="Giersch R.M."/>
            <person name="Beal B.F."/>
            <person name="Arriagada G."/>
            <person name="Davis B.W."/>
            <person name="Ostrander E.A."/>
            <person name="Goff S.P."/>
            <person name="Metzger M.J."/>
        </authorList>
    </citation>
    <scope>NUCLEOTIDE SEQUENCE</scope>
    <source>
        <strain evidence="5">MELC-2E11</strain>
        <tissue evidence="5">Siphon/mantle</tissue>
    </source>
</reference>
<dbReference type="Gene3D" id="3.30.40.10">
    <property type="entry name" value="Zinc/RING finger domain, C3HC4 (zinc finger)"/>
    <property type="match status" value="1"/>
</dbReference>
<protein>
    <submittedName>
        <fullName evidence="5">YNG2-like protein</fullName>
    </submittedName>
</protein>
<dbReference type="InterPro" id="IPR011011">
    <property type="entry name" value="Znf_FYVE_PHD"/>
</dbReference>
<keyword evidence="6" id="KW-1185">Reference proteome</keyword>
<dbReference type="SUPFAM" id="SSF52980">
    <property type="entry name" value="Restriction endonuclease-like"/>
    <property type="match status" value="1"/>
</dbReference>
<dbReference type="SUPFAM" id="SSF57903">
    <property type="entry name" value="FYVE/PHD zinc finger"/>
    <property type="match status" value="1"/>
</dbReference>
<organism evidence="5 6">
    <name type="scientific">Mya arenaria</name>
    <name type="common">Soft-shell clam</name>
    <dbReference type="NCBI Taxonomy" id="6604"/>
    <lineage>
        <taxon>Eukaryota</taxon>
        <taxon>Metazoa</taxon>
        <taxon>Spiralia</taxon>
        <taxon>Lophotrochozoa</taxon>
        <taxon>Mollusca</taxon>
        <taxon>Bivalvia</taxon>
        <taxon>Autobranchia</taxon>
        <taxon>Heteroconchia</taxon>
        <taxon>Euheterodonta</taxon>
        <taxon>Imparidentia</taxon>
        <taxon>Neoheterodontei</taxon>
        <taxon>Myida</taxon>
        <taxon>Myoidea</taxon>
        <taxon>Myidae</taxon>
        <taxon>Mya</taxon>
    </lineage>
</organism>
<evidence type="ECO:0000313" key="6">
    <source>
        <dbReference type="Proteomes" id="UP001164746"/>
    </source>
</evidence>
<keyword evidence="2" id="KW-0863">Zinc-finger</keyword>
<keyword evidence="1" id="KW-0479">Metal-binding</keyword>
<dbReference type="PANTHER" id="PTHR47526">
    <property type="entry name" value="ATP-DEPENDENT DNA HELICASE"/>
    <property type="match status" value="1"/>
</dbReference>
<keyword evidence="3" id="KW-0862">Zinc</keyword>
<name>A0ABY7DC23_MYAAR</name>
<proteinExistence type="predicted"/>
<feature type="domain" description="Zinc finger PHD-type" evidence="4">
    <location>
        <begin position="47"/>
        <end position="110"/>
    </location>
</feature>
<sequence>MCLSNSHQYYYQVQTQLGVCKLERAFFVVWTLQDLHIEEVLFDDKFWGEICAKSLHIFKTAILPELVGKDVEYGEMVACVSNECRYEWFHFNCVGVKSVPKGQWFCPDCRKLRNLKRKKTKHS</sequence>
<evidence type="ECO:0000256" key="1">
    <source>
        <dbReference type="ARBA" id="ARBA00022723"/>
    </source>
</evidence>
<evidence type="ECO:0000313" key="5">
    <source>
        <dbReference type="EMBL" id="WAQ94131.1"/>
    </source>
</evidence>
<dbReference type="Proteomes" id="UP001164746">
    <property type="component" value="Chromosome 1"/>
</dbReference>